<dbReference type="Pfam" id="PF02325">
    <property type="entry name" value="CCB3_YggT"/>
    <property type="match status" value="1"/>
</dbReference>
<dbReference type="GO" id="GO:0016020">
    <property type="term" value="C:membrane"/>
    <property type="evidence" value="ECO:0007669"/>
    <property type="project" value="InterPro"/>
</dbReference>
<proteinExistence type="predicted"/>
<accession>A0A511X7M7</accession>
<evidence type="ECO:0000256" key="1">
    <source>
        <dbReference type="SAM" id="Phobius"/>
    </source>
</evidence>
<dbReference type="AlphaFoldDB" id="A0A511X7M7"/>
<dbReference type="OrthoDB" id="9814445at2"/>
<reference evidence="2 3" key="1">
    <citation type="submission" date="2019-07" db="EMBL/GenBank/DDBJ databases">
        <title>Whole genome shotgun sequence of Acetobacter nitrogenifigens NBRC 105050.</title>
        <authorList>
            <person name="Hosoyama A."/>
            <person name="Uohara A."/>
            <person name="Ohji S."/>
            <person name="Ichikawa N."/>
        </authorList>
    </citation>
    <scope>NUCLEOTIDE SEQUENCE [LARGE SCALE GENOMIC DNA]</scope>
    <source>
        <strain evidence="2 3">NBRC 105050</strain>
    </source>
</reference>
<keyword evidence="1" id="KW-0812">Transmembrane</keyword>
<name>A0A511X7M7_9PROT</name>
<dbReference type="STRING" id="1120919.GCA_000429165_00858"/>
<evidence type="ECO:0000313" key="3">
    <source>
        <dbReference type="Proteomes" id="UP000321635"/>
    </source>
</evidence>
<comment type="caution">
    <text evidence="2">The sequence shown here is derived from an EMBL/GenBank/DDBJ whole genome shotgun (WGS) entry which is preliminary data.</text>
</comment>
<keyword evidence="1" id="KW-0472">Membrane</keyword>
<gene>
    <name evidence="2" type="ORF">ANI02nite_08380</name>
</gene>
<dbReference type="EMBL" id="BJYF01000003">
    <property type="protein sequence ID" value="GEN58954.1"/>
    <property type="molecule type" value="Genomic_DNA"/>
</dbReference>
<evidence type="ECO:0000313" key="2">
    <source>
        <dbReference type="EMBL" id="GEN58954.1"/>
    </source>
</evidence>
<organism evidence="2 3">
    <name type="scientific">Acetobacter nitrogenifigens DSM 23921 = NBRC 105050</name>
    <dbReference type="NCBI Taxonomy" id="1120919"/>
    <lineage>
        <taxon>Bacteria</taxon>
        <taxon>Pseudomonadati</taxon>
        <taxon>Pseudomonadota</taxon>
        <taxon>Alphaproteobacteria</taxon>
        <taxon>Acetobacterales</taxon>
        <taxon>Acetobacteraceae</taxon>
        <taxon>Acetobacter</taxon>
    </lineage>
</organism>
<feature type="transmembrane region" description="Helical" evidence="1">
    <location>
        <begin position="15"/>
        <end position="35"/>
    </location>
</feature>
<keyword evidence="3" id="KW-1185">Reference proteome</keyword>
<protein>
    <submittedName>
        <fullName evidence="2">Membrane protein</fullName>
    </submittedName>
</protein>
<keyword evidence="1" id="KW-1133">Transmembrane helix</keyword>
<dbReference type="Proteomes" id="UP000321635">
    <property type="component" value="Unassembled WGS sequence"/>
</dbReference>
<sequence length="106" mass="11787">MLTGVFELLLTIIQLYQWVVIAYCVFSMLYAFGVLDGRNRAVWQIGNILSRLTEPALNPIRRVLPTFGNVDLAPLALLLGLQYLARPAVVAIYRMLVTGSLSSGLY</sequence>
<dbReference type="InterPro" id="IPR003425">
    <property type="entry name" value="CCB3/YggT"/>
</dbReference>